<dbReference type="GO" id="GO:0015074">
    <property type="term" value="P:DNA integration"/>
    <property type="evidence" value="ECO:0007669"/>
    <property type="project" value="InterPro"/>
</dbReference>
<dbReference type="InterPro" id="IPR012337">
    <property type="entry name" value="RNaseH-like_sf"/>
</dbReference>
<dbReference type="Proteomes" id="UP001231189">
    <property type="component" value="Unassembled WGS sequence"/>
</dbReference>
<dbReference type="InterPro" id="IPR036397">
    <property type="entry name" value="RNaseH_sf"/>
</dbReference>
<protein>
    <recommendedName>
        <fullName evidence="2">Integrase catalytic domain-containing protein</fullName>
    </recommendedName>
</protein>
<evidence type="ECO:0000256" key="1">
    <source>
        <dbReference type="SAM" id="MobiDB-lite"/>
    </source>
</evidence>
<comment type="caution">
    <text evidence="3">The sequence shown here is derived from an EMBL/GenBank/DDBJ whole genome shotgun (WGS) entry which is preliminary data.</text>
</comment>
<dbReference type="Pfam" id="PF00665">
    <property type="entry name" value="rve"/>
    <property type="match status" value="1"/>
</dbReference>
<feature type="compositionally biased region" description="Basic and acidic residues" evidence="1">
    <location>
        <begin position="492"/>
        <end position="505"/>
    </location>
</feature>
<reference evidence="3" key="1">
    <citation type="submission" date="2023-07" db="EMBL/GenBank/DDBJ databases">
        <title>A chromosome-level genome assembly of Lolium multiflorum.</title>
        <authorList>
            <person name="Chen Y."/>
            <person name="Copetti D."/>
            <person name="Kolliker R."/>
            <person name="Studer B."/>
        </authorList>
    </citation>
    <scope>NUCLEOTIDE SEQUENCE</scope>
    <source>
        <strain evidence="3">02402/16</strain>
        <tissue evidence="3">Leaf</tissue>
    </source>
</reference>
<keyword evidence="4" id="KW-1185">Reference proteome</keyword>
<dbReference type="SUPFAM" id="SSF53098">
    <property type="entry name" value="Ribonuclease H-like"/>
    <property type="match status" value="1"/>
</dbReference>
<accession>A0AAD8S255</accession>
<dbReference type="InterPro" id="IPR025836">
    <property type="entry name" value="Zn_knuckle_CX2CX4HX4C"/>
</dbReference>
<dbReference type="InterPro" id="IPR050951">
    <property type="entry name" value="Retrovirus_Pol_polyprotein"/>
</dbReference>
<feature type="compositionally biased region" description="Low complexity" evidence="1">
    <location>
        <begin position="587"/>
        <end position="597"/>
    </location>
</feature>
<organism evidence="3 4">
    <name type="scientific">Lolium multiflorum</name>
    <name type="common">Italian ryegrass</name>
    <name type="synonym">Lolium perenne subsp. multiflorum</name>
    <dbReference type="NCBI Taxonomy" id="4521"/>
    <lineage>
        <taxon>Eukaryota</taxon>
        <taxon>Viridiplantae</taxon>
        <taxon>Streptophyta</taxon>
        <taxon>Embryophyta</taxon>
        <taxon>Tracheophyta</taxon>
        <taxon>Spermatophyta</taxon>
        <taxon>Magnoliopsida</taxon>
        <taxon>Liliopsida</taxon>
        <taxon>Poales</taxon>
        <taxon>Poaceae</taxon>
        <taxon>BOP clade</taxon>
        <taxon>Pooideae</taxon>
        <taxon>Poodae</taxon>
        <taxon>Poeae</taxon>
        <taxon>Poeae Chloroplast Group 2 (Poeae type)</taxon>
        <taxon>Loliodinae</taxon>
        <taxon>Loliinae</taxon>
        <taxon>Lolium</taxon>
    </lineage>
</organism>
<dbReference type="AlphaFoldDB" id="A0AAD8S255"/>
<dbReference type="Pfam" id="PF14392">
    <property type="entry name" value="zf-CCHC_4"/>
    <property type="match status" value="1"/>
</dbReference>
<feature type="compositionally biased region" description="Gly residues" evidence="1">
    <location>
        <begin position="445"/>
        <end position="457"/>
    </location>
</feature>
<dbReference type="EMBL" id="JAUUTY010000004">
    <property type="protein sequence ID" value="KAK1643543.1"/>
    <property type="molecule type" value="Genomic_DNA"/>
</dbReference>
<dbReference type="Gene3D" id="3.30.420.10">
    <property type="entry name" value="Ribonuclease H-like superfamily/Ribonuclease H"/>
    <property type="match status" value="1"/>
</dbReference>
<gene>
    <name evidence="3" type="ORF">QYE76_061348</name>
</gene>
<dbReference type="InterPro" id="IPR001584">
    <property type="entry name" value="Integrase_cat-core"/>
</dbReference>
<feature type="region of interest" description="Disordered" evidence="1">
    <location>
        <begin position="568"/>
        <end position="605"/>
    </location>
</feature>
<feature type="region of interest" description="Disordered" evidence="1">
    <location>
        <begin position="445"/>
        <end position="535"/>
    </location>
</feature>
<dbReference type="PANTHER" id="PTHR37984:SF5">
    <property type="entry name" value="PROTEIN NYNRIN-LIKE"/>
    <property type="match status" value="1"/>
</dbReference>
<evidence type="ECO:0000313" key="3">
    <source>
        <dbReference type="EMBL" id="KAK1643543.1"/>
    </source>
</evidence>
<evidence type="ECO:0000313" key="4">
    <source>
        <dbReference type="Proteomes" id="UP001231189"/>
    </source>
</evidence>
<dbReference type="PANTHER" id="PTHR37984">
    <property type="entry name" value="PROTEIN CBG26694"/>
    <property type="match status" value="1"/>
</dbReference>
<proteinExistence type="predicted"/>
<sequence length="605" mass="66605">MDRGKQIETGLVDFVPHPPSCLDAYAYLEEPMEMTFGKFHFRVEKEEVYRLEIPISSGLSAVDPDFSSSTSSIESGDEEISSPRFISTMASAKLAKIFSDMSFESSADSDISGDSSNIDSFNFIDRSTIVSEVFTNLYDGVTKPDKVQNPKYHQIYAIGDPSRPQEDTSENFDEAENPYWGLDMVGKLHNASPGGYEYMLVAVDKFTKWIEAKPINSPDGASAIKFVKSIVFRFGVPHSIVTDNGSNFTSKEFKAYCAEVGIKLHFASVAHPQTNGQVEKANGIICNGDWEKVTERGPWLFRDWPVIMAPYDGLSDPDRFELDFMPVWLRVHKIPEGYRKEEVVKKLISRSAGEIIKVEMKPIGGFRGDYVRVTVKHDVRKPLTRFVSIVLANKRNLFEVKYEKLGQICFACGLIGHDFKECGDGMFDEAKLKFGEWLHAEPTGRGRGGYGQGGLRGGSAQAMQGGRGESPIGRGRGDFGENPGRGRGNFVDWRDHPERNGRNTDIELSDTATSPIKNGSIHMQVGDSTGSGAKRNIDFTDMDGVVNAVEDNVPVAMVTDGNTLPNALIPNLGDGKDRKKCSKKTGADSSSIGSASSQEGLDRSQ</sequence>
<evidence type="ECO:0000259" key="2">
    <source>
        <dbReference type="PROSITE" id="PS50994"/>
    </source>
</evidence>
<dbReference type="PROSITE" id="PS50994">
    <property type="entry name" value="INTEGRASE"/>
    <property type="match status" value="1"/>
</dbReference>
<dbReference type="GO" id="GO:0003676">
    <property type="term" value="F:nucleic acid binding"/>
    <property type="evidence" value="ECO:0007669"/>
    <property type="project" value="InterPro"/>
</dbReference>
<feature type="domain" description="Integrase catalytic" evidence="2">
    <location>
        <begin position="160"/>
        <end position="285"/>
    </location>
</feature>
<name>A0AAD8S255_LOLMU</name>